<comment type="similarity">
    <text evidence="3">Belongs to the DegT/DnrJ/EryC1 family.</text>
</comment>
<dbReference type="GO" id="GO:0008483">
    <property type="term" value="F:transaminase activity"/>
    <property type="evidence" value="ECO:0007669"/>
    <property type="project" value="TreeGrafter"/>
</dbReference>
<dbReference type="PANTHER" id="PTHR30244">
    <property type="entry name" value="TRANSAMINASE"/>
    <property type="match status" value="1"/>
</dbReference>
<dbReference type="Pfam" id="PF01041">
    <property type="entry name" value="DegT_DnrJ_EryC1"/>
    <property type="match status" value="1"/>
</dbReference>
<evidence type="ECO:0000256" key="1">
    <source>
        <dbReference type="PIRSR" id="PIRSR000390-1"/>
    </source>
</evidence>
<proteinExistence type="inferred from homology"/>
<dbReference type="CDD" id="cd00616">
    <property type="entry name" value="AHBA_syn"/>
    <property type="match status" value="1"/>
</dbReference>
<feature type="modified residue" description="N6-(pyridoxal phosphate)lysine" evidence="2">
    <location>
        <position position="196"/>
    </location>
</feature>
<dbReference type="GO" id="GO:0030170">
    <property type="term" value="F:pyridoxal phosphate binding"/>
    <property type="evidence" value="ECO:0007669"/>
    <property type="project" value="TreeGrafter"/>
</dbReference>
<name>A0A1T5GV84_9HYPH</name>
<dbReference type="Gene3D" id="3.90.1150.10">
    <property type="entry name" value="Aspartate Aminotransferase, domain 1"/>
    <property type="match status" value="1"/>
</dbReference>
<sequence length="385" mass="41698">MSERPAIEFIDLKAQRQHIGKAMDEAILKVVHDGNYILGQQVQQFETELAAFCGAKHAIGVANGTDALILVLEALGIGPGDAVICPSFTFAATAEVVAWMGATPVFAEIDEATYNIDPKGLAAALETTKQHKLTPRALITVDLFGQACDYEPIEAFCKQNGLVLISDSAQGYGARYKGRVAGAIGDFATTSFFPAKPLGCYGDGGAILTDSDEHAALLMSLRFHGKGSYKYDNIRVGVNSRLDTIQAAVLIEKLKVYAEEIEKRQVVARRYTAALKDLVVTPHVMPDCVSTWAQYTIRVDADRRDAFQAALKAKSVPTSVYYPKPLHQQTAYKHFPVAGNGLPISERVAQEVVALPMHPYLDEETQDYIIAQVLEALAEPAAAVA</sequence>
<dbReference type="Proteomes" id="UP000190130">
    <property type="component" value="Unassembled WGS sequence"/>
</dbReference>
<dbReference type="GO" id="GO:0000271">
    <property type="term" value="P:polysaccharide biosynthetic process"/>
    <property type="evidence" value="ECO:0007669"/>
    <property type="project" value="TreeGrafter"/>
</dbReference>
<dbReference type="InterPro" id="IPR000653">
    <property type="entry name" value="DegT/StrS_aminotransferase"/>
</dbReference>
<dbReference type="PANTHER" id="PTHR30244:SF42">
    <property type="entry name" value="UDP-2-ACETAMIDO-2-DEOXY-3-OXO-D-GLUCURONATE AMINOTRANSFERASE"/>
    <property type="match status" value="1"/>
</dbReference>
<dbReference type="EMBL" id="FUYX01000016">
    <property type="protein sequence ID" value="SKC12306.1"/>
    <property type="molecule type" value="Genomic_DNA"/>
</dbReference>
<dbReference type="InterPro" id="IPR015421">
    <property type="entry name" value="PyrdxlP-dep_Trfase_major"/>
</dbReference>
<keyword evidence="2 3" id="KW-0663">Pyridoxal phosphate</keyword>
<dbReference type="InterPro" id="IPR015424">
    <property type="entry name" value="PyrdxlP-dep_Trfase"/>
</dbReference>
<dbReference type="OrthoDB" id="9768668at2"/>
<dbReference type="InterPro" id="IPR015422">
    <property type="entry name" value="PyrdxlP-dep_Trfase_small"/>
</dbReference>
<evidence type="ECO:0000313" key="5">
    <source>
        <dbReference type="Proteomes" id="UP000190130"/>
    </source>
</evidence>
<evidence type="ECO:0000313" key="4">
    <source>
        <dbReference type="EMBL" id="SKC12306.1"/>
    </source>
</evidence>
<dbReference type="Gene3D" id="3.40.640.10">
    <property type="entry name" value="Type I PLP-dependent aspartate aminotransferase-like (Major domain)"/>
    <property type="match status" value="1"/>
</dbReference>
<reference evidence="4 5" key="1">
    <citation type="submission" date="2017-02" db="EMBL/GenBank/DDBJ databases">
        <authorList>
            <person name="Peterson S.W."/>
        </authorList>
    </citation>
    <scope>NUCLEOTIDE SEQUENCE [LARGE SCALE GENOMIC DNA]</scope>
    <source>
        <strain evidence="4 5">DSM 9653</strain>
    </source>
</reference>
<accession>A0A1T5GV84</accession>
<gene>
    <name evidence="4" type="ORF">SAMN05660750_04437</name>
</gene>
<dbReference type="RefSeq" id="WP_079592101.1">
    <property type="nucleotide sequence ID" value="NZ_FUYX01000016.1"/>
</dbReference>
<dbReference type="PIRSF" id="PIRSF000390">
    <property type="entry name" value="PLP_StrS"/>
    <property type="match status" value="1"/>
</dbReference>
<dbReference type="SUPFAM" id="SSF53383">
    <property type="entry name" value="PLP-dependent transferases"/>
    <property type="match status" value="1"/>
</dbReference>
<dbReference type="AlphaFoldDB" id="A0A1T5GV84"/>
<evidence type="ECO:0000256" key="3">
    <source>
        <dbReference type="RuleBase" id="RU004508"/>
    </source>
</evidence>
<protein>
    <submittedName>
        <fullName evidence="4">dTDP-4-amino-4,6-dideoxygalactose transaminase</fullName>
    </submittedName>
</protein>
<feature type="active site" description="Proton acceptor" evidence="1">
    <location>
        <position position="196"/>
    </location>
</feature>
<evidence type="ECO:0000256" key="2">
    <source>
        <dbReference type="PIRSR" id="PIRSR000390-2"/>
    </source>
</evidence>
<organism evidence="4 5">
    <name type="scientific">Bosea thiooxidans</name>
    <dbReference type="NCBI Taxonomy" id="53254"/>
    <lineage>
        <taxon>Bacteria</taxon>
        <taxon>Pseudomonadati</taxon>
        <taxon>Pseudomonadota</taxon>
        <taxon>Alphaproteobacteria</taxon>
        <taxon>Hyphomicrobiales</taxon>
        <taxon>Boseaceae</taxon>
        <taxon>Bosea</taxon>
    </lineage>
</organism>